<dbReference type="EMBL" id="CM004466">
    <property type="protein sequence ID" value="OCU02257.1"/>
    <property type="molecule type" value="Genomic_DNA"/>
</dbReference>
<proteinExistence type="predicted"/>
<evidence type="ECO:0000313" key="2">
    <source>
        <dbReference type="Proteomes" id="UP000694892"/>
    </source>
</evidence>
<gene>
    <name evidence="1" type="ORF">XELAEV_18008018mg</name>
</gene>
<dbReference type="Proteomes" id="UP000694892">
    <property type="component" value="Chromosome 1L"/>
</dbReference>
<protein>
    <submittedName>
        <fullName evidence="1">Uncharacterized protein</fullName>
    </submittedName>
</protein>
<reference evidence="2" key="1">
    <citation type="journal article" date="2016" name="Nature">
        <title>Genome evolution in the allotetraploid frog Xenopus laevis.</title>
        <authorList>
            <person name="Session A.M."/>
            <person name="Uno Y."/>
            <person name="Kwon T."/>
            <person name="Chapman J.A."/>
            <person name="Toyoda A."/>
            <person name="Takahashi S."/>
            <person name="Fukui A."/>
            <person name="Hikosaka A."/>
            <person name="Suzuki A."/>
            <person name="Kondo M."/>
            <person name="van Heeringen S.J."/>
            <person name="Quigley I."/>
            <person name="Heinz S."/>
            <person name="Ogino H."/>
            <person name="Ochi H."/>
            <person name="Hellsten U."/>
            <person name="Lyons J.B."/>
            <person name="Simakov O."/>
            <person name="Putnam N."/>
            <person name="Stites J."/>
            <person name="Kuroki Y."/>
            <person name="Tanaka T."/>
            <person name="Michiue T."/>
            <person name="Watanabe M."/>
            <person name="Bogdanovic O."/>
            <person name="Lister R."/>
            <person name="Georgiou G."/>
            <person name="Paranjpe S.S."/>
            <person name="van Kruijsbergen I."/>
            <person name="Shu S."/>
            <person name="Carlson J."/>
            <person name="Kinoshita T."/>
            <person name="Ohta Y."/>
            <person name="Mawaribuchi S."/>
            <person name="Jenkins J."/>
            <person name="Grimwood J."/>
            <person name="Schmutz J."/>
            <person name="Mitros T."/>
            <person name="Mozaffari S.V."/>
            <person name="Suzuki Y."/>
            <person name="Haramoto Y."/>
            <person name="Yamamoto T.S."/>
            <person name="Takagi C."/>
            <person name="Heald R."/>
            <person name="Miller K."/>
            <person name="Haudenschild C."/>
            <person name="Kitzman J."/>
            <person name="Nakayama T."/>
            <person name="Izutsu Y."/>
            <person name="Robert J."/>
            <person name="Fortriede J."/>
            <person name="Burns K."/>
            <person name="Lotay V."/>
            <person name="Karimi K."/>
            <person name="Yasuoka Y."/>
            <person name="Dichmann D.S."/>
            <person name="Flajnik M.F."/>
            <person name="Houston D.W."/>
            <person name="Shendure J."/>
            <person name="DuPasquier L."/>
            <person name="Vize P.D."/>
            <person name="Zorn A.M."/>
            <person name="Ito M."/>
            <person name="Marcotte E.M."/>
            <person name="Wallingford J.B."/>
            <person name="Ito Y."/>
            <person name="Asashima M."/>
            <person name="Ueno N."/>
            <person name="Matsuda Y."/>
            <person name="Veenstra G.J."/>
            <person name="Fujiyama A."/>
            <person name="Harland R.M."/>
            <person name="Taira M."/>
            <person name="Rokhsar D.S."/>
        </authorList>
    </citation>
    <scope>NUCLEOTIDE SEQUENCE [LARGE SCALE GENOMIC DNA]</scope>
    <source>
        <strain evidence="2">J</strain>
    </source>
</reference>
<dbReference type="PROSITE" id="PS51257">
    <property type="entry name" value="PROKAR_LIPOPROTEIN"/>
    <property type="match status" value="1"/>
</dbReference>
<organism evidence="1 2">
    <name type="scientific">Xenopus laevis</name>
    <name type="common">African clawed frog</name>
    <dbReference type="NCBI Taxonomy" id="8355"/>
    <lineage>
        <taxon>Eukaryota</taxon>
        <taxon>Metazoa</taxon>
        <taxon>Chordata</taxon>
        <taxon>Craniata</taxon>
        <taxon>Vertebrata</taxon>
        <taxon>Euteleostomi</taxon>
        <taxon>Amphibia</taxon>
        <taxon>Batrachia</taxon>
        <taxon>Anura</taxon>
        <taxon>Pipoidea</taxon>
        <taxon>Pipidae</taxon>
        <taxon>Xenopodinae</taxon>
        <taxon>Xenopus</taxon>
        <taxon>Xenopus</taxon>
    </lineage>
</organism>
<accession>A0A974I5X4</accession>
<evidence type="ECO:0000313" key="1">
    <source>
        <dbReference type="EMBL" id="OCU02257.1"/>
    </source>
</evidence>
<name>A0A974I5X4_XENLA</name>
<dbReference type="AlphaFoldDB" id="A0A974I5X4"/>
<sequence>MLIVSRSVPKPKSKKGIFYLLLLVQSCNCNHDIAISGIDSMFCLHKSSVCCLVKHSLNYKLYIASRRENSGFFAALKSVKENVIFPSLQNAIV</sequence>